<evidence type="ECO:0000313" key="12">
    <source>
        <dbReference type="Proteomes" id="UP000294506"/>
    </source>
</evidence>
<dbReference type="FunFam" id="3.40.50.150:FF:000023">
    <property type="entry name" value="Ribosomal RNA small subunit methyltransferase A"/>
    <property type="match status" value="1"/>
</dbReference>
<dbReference type="GO" id="GO:0005829">
    <property type="term" value="C:cytosol"/>
    <property type="evidence" value="ECO:0007669"/>
    <property type="project" value="TreeGrafter"/>
</dbReference>
<keyword evidence="4 7" id="KW-0808">Transferase</keyword>
<feature type="binding site" evidence="7 8">
    <location>
        <position position="81"/>
    </location>
    <ligand>
        <name>S-adenosyl-L-methionine</name>
        <dbReference type="ChEBI" id="CHEBI:59789"/>
    </ligand>
</feature>
<feature type="domain" description="Ribosomal RNA adenine methylase transferase N-terminal" evidence="10">
    <location>
        <begin position="61"/>
        <end position="241"/>
    </location>
</feature>
<dbReference type="InterPro" id="IPR011530">
    <property type="entry name" value="rRNA_adenine_dimethylase"/>
</dbReference>
<dbReference type="InterPro" id="IPR001737">
    <property type="entry name" value="KsgA/Erm"/>
</dbReference>
<feature type="binding site" evidence="7 8">
    <location>
        <position position="54"/>
    </location>
    <ligand>
        <name>S-adenosyl-L-methionine</name>
        <dbReference type="ChEBI" id="CHEBI:59789"/>
    </ligand>
</feature>
<dbReference type="InterPro" id="IPR029063">
    <property type="entry name" value="SAM-dependent_MTases_sf"/>
</dbReference>
<reference evidence="11 12" key="1">
    <citation type="submission" date="2019-03" db="EMBL/GenBank/DDBJ databases">
        <title>Genomic Encyclopedia of Type Strains, Phase III (KMG-III): the genomes of soil and plant-associated and newly described type strains.</title>
        <authorList>
            <person name="Whitman W."/>
        </authorList>
    </citation>
    <scope>NUCLEOTIDE SEQUENCE [LARGE SCALE GENOMIC DNA]</scope>
    <source>
        <strain evidence="11 12">DSM 27373</strain>
    </source>
</reference>
<keyword evidence="3 7" id="KW-0489">Methyltransferase</keyword>
<feature type="compositionally biased region" description="Pro residues" evidence="9">
    <location>
        <begin position="8"/>
        <end position="20"/>
    </location>
</feature>
<dbReference type="PANTHER" id="PTHR11727">
    <property type="entry name" value="DIMETHYLADENOSINE TRANSFERASE"/>
    <property type="match status" value="1"/>
</dbReference>
<accession>A0A4R7G5C7</accession>
<dbReference type="RefSeq" id="WP_133726043.1">
    <property type="nucleotide sequence ID" value="NZ_SOAN01000003.1"/>
</dbReference>
<dbReference type="Pfam" id="PF00398">
    <property type="entry name" value="RrnaAD"/>
    <property type="match status" value="1"/>
</dbReference>
<dbReference type="InterPro" id="IPR020596">
    <property type="entry name" value="rRNA_Ade_Mease_Trfase_CS"/>
</dbReference>
<comment type="function">
    <text evidence="7">Specifically dimethylates two adjacent adenosines (A1518 and A1519) in the loop of a conserved hairpin near the 3'-end of 16S rRNA in the 30S particle. May play a critical role in biogenesis of 30S subunits.</text>
</comment>
<evidence type="ECO:0000256" key="5">
    <source>
        <dbReference type="ARBA" id="ARBA00022691"/>
    </source>
</evidence>
<dbReference type="GO" id="GO:0052908">
    <property type="term" value="F:16S rRNA (adenine(1518)-N(6)/adenine(1519)-N(6))-dimethyltransferase activity"/>
    <property type="evidence" value="ECO:0007669"/>
    <property type="project" value="UniProtKB-EC"/>
</dbReference>
<feature type="region of interest" description="Disordered" evidence="9">
    <location>
        <begin position="1"/>
        <end position="30"/>
    </location>
</feature>
<comment type="catalytic activity">
    <reaction evidence="7">
        <text>adenosine(1518)/adenosine(1519) in 16S rRNA + 4 S-adenosyl-L-methionine = N(6)-dimethyladenosine(1518)/N(6)-dimethyladenosine(1519) in 16S rRNA + 4 S-adenosyl-L-homocysteine + 4 H(+)</text>
        <dbReference type="Rhea" id="RHEA:19609"/>
        <dbReference type="Rhea" id="RHEA-COMP:10232"/>
        <dbReference type="Rhea" id="RHEA-COMP:10233"/>
        <dbReference type="ChEBI" id="CHEBI:15378"/>
        <dbReference type="ChEBI" id="CHEBI:57856"/>
        <dbReference type="ChEBI" id="CHEBI:59789"/>
        <dbReference type="ChEBI" id="CHEBI:74411"/>
        <dbReference type="ChEBI" id="CHEBI:74493"/>
        <dbReference type="EC" id="2.1.1.182"/>
    </reaction>
</comment>
<dbReference type="SUPFAM" id="SSF53335">
    <property type="entry name" value="S-adenosyl-L-methionine-dependent methyltransferases"/>
    <property type="match status" value="1"/>
</dbReference>
<evidence type="ECO:0000256" key="9">
    <source>
        <dbReference type="SAM" id="MobiDB-lite"/>
    </source>
</evidence>
<keyword evidence="12" id="KW-1185">Reference proteome</keyword>
<feature type="compositionally biased region" description="Low complexity" evidence="9">
    <location>
        <begin position="21"/>
        <end position="30"/>
    </location>
</feature>
<gene>
    <name evidence="7" type="primary">rsmA</name>
    <name evidence="7" type="synonym">ksgA</name>
    <name evidence="11" type="ORF">EV640_103203</name>
</gene>
<evidence type="ECO:0000259" key="10">
    <source>
        <dbReference type="SMART" id="SM00650"/>
    </source>
</evidence>
<evidence type="ECO:0000313" key="11">
    <source>
        <dbReference type="EMBL" id="TDS86513.1"/>
    </source>
</evidence>
<keyword evidence="6 7" id="KW-0694">RNA-binding</keyword>
<feature type="region of interest" description="Disordered" evidence="9">
    <location>
        <begin position="313"/>
        <end position="376"/>
    </location>
</feature>
<proteinExistence type="inferred from homology"/>
<evidence type="ECO:0000256" key="1">
    <source>
        <dbReference type="ARBA" id="ARBA00022490"/>
    </source>
</evidence>
<evidence type="ECO:0000256" key="3">
    <source>
        <dbReference type="ARBA" id="ARBA00022603"/>
    </source>
</evidence>
<dbReference type="SMART" id="SM00650">
    <property type="entry name" value="rADc"/>
    <property type="match status" value="1"/>
</dbReference>
<evidence type="ECO:0000256" key="8">
    <source>
        <dbReference type="PROSITE-ProRule" id="PRU01026"/>
    </source>
</evidence>
<dbReference type="EMBL" id="SOAN01000003">
    <property type="protein sequence ID" value="TDS86513.1"/>
    <property type="molecule type" value="Genomic_DNA"/>
</dbReference>
<keyword evidence="5 7" id="KW-0949">S-adenosyl-L-methionine</keyword>
<evidence type="ECO:0000256" key="2">
    <source>
        <dbReference type="ARBA" id="ARBA00022552"/>
    </source>
</evidence>
<dbReference type="Proteomes" id="UP000294506">
    <property type="component" value="Unassembled WGS sequence"/>
</dbReference>
<dbReference type="InterPro" id="IPR020598">
    <property type="entry name" value="rRNA_Ade_methylase_Trfase_N"/>
</dbReference>
<sequence>MSDSQTPPASPQPEPQPQPQASPQSSPPQLLSAAHVRALADQLGVRPTKQWGQNFVIDPNTIRRIVSLADLDGSEHVLEVGPGLGSLTLGLLDESTLVSAVEIDPKLAGQLAETVQSFRPERAGNLRVMEQDALKLTPESFADFGDGQGPEVLVANLPYNVAVPVVLHLLQILPSLRKGLVMVQDEVADRLCAGPGSKIYGVPSVKAAWDTTMRKAGVVGKRVFWPEPRISSGLVRFDRRAEASAELSREEVFAVIDAAFATRRKTLRACLAGIAGSPTRAEAVLRAAGVDPSARGETLDITGFTAIAAALRDAPAEDPTQAPAEDPTQAPAEDPTQAPAEDPTQALAEDPTSAPTADDESGSGPDRAVPHVSGEK</sequence>
<feature type="binding site" evidence="7 8">
    <location>
        <position position="132"/>
    </location>
    <ligand>
        <name>S-adenosyl-L-methionine</name>
        <dbReference type="ChEBI" id="CHEBI:59789"/>
    </ligand>
</feature>
<evidence type="ECO:0000256" key="7">
    <source>
        <dbReference type="HAMAP-Rule" id="MF_00607"/>
    </source>
</evidence>
<dbReference type="PROSITE" id="PS51689">
    <property type="entry name" value="SAM_RNA_A_N6_MT"/>
    <property type="match status" value="1"/>
</dbReference>
<dbReference type="Gene3D" id="3.40.50.150">
    <property type="entry name" value="Vaccinia Virus protein VP39"/>
    <property type="match status" value="1"/>
</dbReference>
<comment type="caution">
    <text evidence="11">The sequence shown here is derived from an EMBL/GenBank/DDBJ whole genome shotgun (WGS) entry which is preliminary data.</text>
</comment>
<dbReference type="HAMAP" id="MF_00607">
    <property type="entry name" value="16SrRNA_methyltr_A"/>
    <property type="match status" value="1"/>
</dbReference>
<organism evidence="11 12">
    <name type="scientific">Nesterenkonia aurantiaca</name>
    <dbReference type="NCBI Taxonomy" id="1436010"/>
    <lineage>
        <taxon>Bacteria</taxon>
        <taxon>Bacillati</taxon>
        <taxon>Actinomycetota</taxon>
        <taxon>Actinomycetes</taxon>
        <taxon>Micrococcales</taxon>
        <taxon>Micrococcaceae</taxon>
        <taxon>Nesterenkonia</taxon>
    </lineage>
</organism>
<dbReference type="PROSITE" id="PS01131">
    <property type="entry name" value="RRNA_A_DIMETH"/>
    <property type="match status" value="1"/>
</dbReference>
<dbReference type="InterPro" id="IPR023165">
    <property type="entry name" value="rRNA_Ade_diMease-like_C"/>
</dbReference>
<comment type="similarity">
    <text evidence="7">Belongs to the class I-like SAM-binding methyltransferase superfamily. rRNA adenine N(6)-methyltransferase family. RsmA subfamily.</text>
</comment>
<evidence type="ECO:0000256" key="4">
    <source>
        <dbReference type="ARBA" id="ARBA00022679"/>
    </source>
</evidence>
<evidence type="ECO:0000256" key="6">
    <source>
        <dbReference type="ARBA" id="ARBA00022884"/>
    </source>
</evidence>
<protein>
    <recommendedName>
        <fullName evidence="7">Ribosomal RNA small subunit methyltransferase A</fullName>
        <ecNumber evidence="7">2.1.1.182</ecNumber>
    </recommendedName>
    <alternativeName>
        <fullName evidence="7">16S rRNA (adenine(1518)-N(6)/adenine(1519)-N(6))-dimethyltransferase</fullName>
    </alternativeName>
    <alternativeName>
        <fullName evidence="7">16S rRNA dimethyladenosine transferase</fullName>
    </alternativeName>
    <alternativeName>
        <fullName evidence="7">16S rRNA dimethylase</fullName>
    </alternativeName>
    <alternativeName>
        <fullName evidence="7">S-adenosylmethionine-6-N', N'-adenosyl(rRNA) dimethyltransferase</fullName>
    </alternativeName>
</protein>
<feature type="binding site" evidence="7 8">
    <location>
        <position position="156"/>
    </location>
    <ligand>
        <name>S-adenosyl-L-methionine</name>
        <dbReference type="ChEBI" id="CHEBI:59789"/>
    </ligand>
</feature>
<dbReference type="NCBIfam" id="TIGR00755">
    <property type="entry name" value="ksgA"/>
    <property type="match status" value="1"/>
</dbReference>
<dbReference type="GO" id="GO:0003723">
    <property type="term" value="F:RNA binding"/>
    <property type="evidence" value="ECO:0007669"/>
    <property type="project" value="UniProtKB-UniRule"/>
</dbReference>
<feature type="binding site" evidence="7 8">
    <location>
        <position position="56"/>
    </location>
    <ligand>
        <name>S-adenosyl-L-methionine</name>
        <dbReference type="ChEBI" id="CHEBI:59789"/>
    </ligand>
</feature>
<comment type="subcellular location">
    <subcellularLocation>
        <location evidence="7">Cytoplasm</location>
    </subcellularLocation>
</comment>
<keyword evidence="2 7" id="KW-0698">rRNA processing</keyword>
<dbReference type="AlphaFoldDB" id="A0A4R7G5C7"/>
<dbReference type="Gene3D" id="1.10.8.100">
    <property type="entry name" value="Ribosomal RNA adenine dimethylase-like, domain 2"/>
    <property type="match status" value="1"/>
</dbReference>
<dbReference type="PANTHER" id="PTHR11727:SF7">
    <property type="entry name" value="DIMETHYLADENOSINE TRANSFERASE-RELATED"/>
    <property type="match status" value="1"/>
</dbReference>
<feature type="binding site" evidence="7 8">
    <location>
        <position position="102"/>
    </location>
    <ligand>
        <name>S-adenosyl-L-methionine</name>
        <dbReference type="ChEBI" id="CHEBI:59789"/>
    </ligand>
</feature>
<dbReference type="EC" id="2.1.1.182" evidence="7"/>
<keyword evidence="1 7" id="KW-0963">Cytoplasm</keyword>
<name>A0A4R7G5C7_9MICC</name>